<accession>A0ABT8LDL1</accession>
<gene>
    <name evidence="5" type="ORF">QQ020_23960</name>
</gene>
<dbReference type="RefSeq" id="WP_346760495.1">
    <property type="nucleotide sequence ID" value="NZ_JAUJEB010000006.1"/>
</dbReference>
<keyword evidence="6" id="KW-1185">Reference proteome</keyword>
<feature type="domain" description="HTH araC/xylS-type" evidence="4">
    <location>
        <begin position="200"/>
        <end position="310"/>
    </location>
</feature>
<reference evidence="5" key="1">
    <citation type="submission" date="2023-06" db="EMBL/GenBank/DDBJ databases">
        <title>Genomic of Agaribacillus aureum.</title>
        <authorList>
            <person name="Wang G."/>
        </authorList>
    </citation>
    <scope>NUCLEOTIDE SEQUENCE</scope>
    <source>
        <strain evidence="5">BMA12</strain>
    </source>
</reference>
<dbReference type="Pfam" id="PF12833">
    <property type="entry name" value="HTH_18"/>
    <property type="match status" value="1"/>
</dbReference>
<dbReference type="SUPFAM" id="SSF46689">
    <property type="entry name" value="Homeodomain-like"/>
    <property type="match status" value="1"/>
</dbReference>
<evidence type="ECO:0000256" key="1">
    <source>
        <dbReference type="ARBA" id="ARBA00023015"/>
    </source>
</evidence>
<dbReference type="InterPro" id="IPR009057">
    <property type="entry name" value="Homeodomain-like_sf"/>
</dbReference>
<comment type="caution">
    <text evidence="5">The sequence shown here is derived from an EMBL/GenBank/DDBJ whole genome shotgun (WGS) entry which is preliminary data.</text>
</comment>
<dbReference type="EMBL" id="JAUJEB010000006">
    <property type="protein sequence ID" value="MDN5215156.1"/>
    <property type="molecule type" value="Genomic_DNA"/>
</dbReference>
<dbReference type="Gene3D" id="1.10.10.60">
    <property type="entry name" value="Homeodomain-like"/>
    <property type="match status" value="1"/>
</dbReference>
<protein>
    <submittedName>
        <fullName evidence="5">Helix-turn-helix transcriptional regulator</fullName>
    </submittedName>
</protein>
<keyword evidence="2" id="KW-0238">DNA-binding</keyword>
<sequence length="310" mass="36324">MYLRTFFDFFKMTRPETLEEYYASRPFLKSVDISRQKGHFNVFRIEKHKTSDTNLVAYGRRDYFKICLVKGKSKIYYADKGFEITAYGLLFANPLIPYKWEPLNAKQAGYSSIFTQTFFDNYGDIKKYPFFKPAGYPVFELNKSEFEKLEIIFKQLIDEKKLDFEFRDDVLRNLIFQLIHTALKMRPSENLIVDKVNAANRLTSLFLELLESQFPIRNTIDGIKLRSASDYASQMAVHVNHLNKSVKEITLRTTSEMIKARLLKEAKIMLSHSTWTIAEIAYSLGFDGPSHFSSFFKKQLQISPSQYRKT</sequence>
<keyword evidence="3" id="KW-0804">Transcription</keyword>
<dbReference type="InterPro" id="IPR018060">
    <property type="entry name" value="HTH_AraC"/>
</dbReference>
<evidence type="ECO:0000313" key="6">
    <source>
        <dbReference type="Proteomes" id="UP001172083"/>
    </source>
</evidence>
<dbReference type="PANTHER" id="PTHR43280">
    <property type="entry name" value="ARAC-FAMILY TRANSCRIPTIONAL REGULATOR"/>
    <property type="match status" value="1"/>
</dbReference>
<evidence type="ECO:0000256" key="3">
    <source>
        <dbReference type="ARBA" id="ARBA00023163"/>
    </source>
</evidence>
<dbReference type="PRINTS" id="PR00032">
    <property type="entry name" value="HTHARAC"/>
</dbReference>
<dbReference type="PROSITE" id="PS01124">
    <property type="entry name" value="HTH_ARAC_FAMILY_2"/>
    <property type="match status" value="1"/>
</dbReference>
<keyword evidence="1" id="KW-0805">Transcription regulation</keyword>
<dbReference type="InterPro" id="IPR020449">
    <property type="entry name" value="Tscrpt_reg_AraC-type_HTH"/>
</dbReference>
<organism evidence="5 6">
    <name type="scientific">Agaribacillus aureus</name>
    <dbReference type="NCBI Taxonomy" id="3051825"/>
    <lineage>
        <taxon>Bacteria</taxon>
        <taxon>Pseudomonadati</taxon>
        <taxon>Bacteroidota</taxon>
        <taxon>Cytophagia</taxon>
        <taxon>Cytophagales</taxon>
        <taxon>Splendidivirgaceae</taxon>
        <taxon>Agaribacillus</taxon>
    </lineage>
</organism>
<dbReference type="PANTHER" id="PTHR43280:SF32">
    <property type="entry name" value="TRANSCRIPTIONAL REGULATORY PROTEIN"/>
    <property type="match status" value="1"/>
</dbReference>
<evidence type="ECO:0000259" key="4">
    <source>
        <dbReference type="PROSITE" id="PS01124"/>
    </source>
</evidence>
<dbReference type="SMART" id="SM00342">
    <property type="entry name" value="HTH_ARAC"/>
    <property type="match status" value="1"/>
</dbReference>
<evidence type="ECO:0000256" key="2">
    <source>
        <dbReference type="ARBA" id="ARBA00023125"/>
    </source>
</evidence>
<proteinExistence type="predicted"/>
<name>A0ABT8LDL1_9BACT</name>
<evidence type="ECO:0000313" key="5">
    <source>
        <dbReference type="EMBL" id="MDN5215156.1"/>
    </source>
</evidence>
<dbReference type="Proteomes" id="UP001172083">
    <property type="component" value="Unassembled WGS sequence"/>
</dbReference>